<feature type="compositionally biased region" description="Polar residues" evidence="1">
    <location>
        <begin position="1"/>
        <end position="12"/>
    </location>
</feature>
<evidence type="ECO:0000313" key="2">
    <source>
        <dbReference type="EMBL" id="GBM59282.1"/>
    </source>
</evidence>
<sequence length="102" mass="11556">MSYSDRYYSQSSNDHHRSRPGPPEGGSRYVFSLVEGNLIPTITIPPPKRKPAYLPRGFSSKHPRRDLEKKHLTGTSLLCLIITQHVMFCPSKKVMKTARAFG</sequence>
<evidence type="ECO:0000256" key="1">
    <source>
        <dbReference type="SAM" id="MobiDB-lite"/>
    </source>
</evidence>
<accession>A0A4Y2GZ00</accession>
<proteinExistence type="predicted"/>
<dbReference type="AlphaFoldDB" id="A0A4Y2GZ00"/>
<feature type="region of interest" description="Disordered" evidence="1">
    <location>
        <begin position="1"/>
        <end position="27"/>
    </location>
</feature>
<organism evidence="2 3">
    <name type="scientific">Araneus ventricosus</name>
    <name type="common">Orbweaver spider</name>
    <name type="synonym">Epeira ventricosa</name>
    <dbReference type="NCBI Taxonomy" id="182803"/>
    <lineage>
        <taxon>Eukaryota</taxon>
        <taxon>Metazoa</taxon>
        <taxon>Ecdysozoa</taxon>
        <taxon>Arthropoda</taxon>
        <taxon>Chelicerata</taxon>
        <taxon>Arachnida</taxon>
        <taxon>Araneae</taxon>
        <taxon>Araneomorphae</taxon>
        <taxon>Entelegynae</taxon>
        <taxon>Araneoidea</taxon>
        <taxon>Araneidae</taxon>
        <taxon>Araneus</taxon>
    </lineage>
</organism>
<evidence type="ECO:0000313" key="3">
    <source>
        <dbReference type="Proteomes" id="UP000499080"/>
    </source>
</evidence>
<gene>
    <name evidence="2" type="ORF">AVEN_177261_1</name>
</gene>
<comment type="caution">
    <text evidence="2">The sequence shown here is derived from an EMBL/GenBank/DDBJ whole genome shotgun (WGS) entry which is preliminary data.</text>
</comment>
<dbReference type="Proteomes" id="UP000499080">
    <property type="component" value="Unassembled WGS sequence"/>
</dbReference>
<reference evidence="2 3" key="1">
    <citation type="journal article" date="2019" name="Sci. Rep.">
        <title>Orb-weaving spider Araneus ventricosus genome elucidates the spidroin gene catalogue.</title>
        <authorList>
            <person name="Kono N."/>
            <person name="Nakamura H."/>
            <person name="Ohtoshi R."/>
            <person name="Moran D.A.P."/>
            <person name="Shinohara A."/>
            <person name="Yoshida Y."/>
            <person name="Fujiwara M."/>
            <person name="Mori M."/>
            <person name="Tomita M."/>
            <person name="Arakawa K."/>
        </authorList>
    </citation>
    <scope>NUCLEOTIDE SEQUENCE [LARGE SCALE GENOMIC DNA]</scope>
</reference>
<protein>
    <submittedName>
        <fullName evidence="2">Uncharacterized protein</fullName>
    </submittedName>
</protein>
<dbReference type="EMBL" id="BGPR01001675">
    <property type="protein sequence ID" value="GBM59282.1"/>
    <property type="molecule type" value="Genomic_DNA"/>
</dbReference>
<feature type="region of interest" description="Disordered" evidence="1">
    <location>
        <begin position="45"/>
        <end position="67"/>
    </location>
</feature>
<keyword evidence="3" id="KW-1185">Reference proteome</keyword>
<name>A0A4Y2GZ00_ARAVE</name>